<dbReference type="Pfam" id="PF00156">
    <property type="entry name" value="Pribosyltran"/>
    <property type="match status" value="1"/>
</dbReference>
<dbReference type="Gene3D" id="3.30.1310.20">
    <property type="entry name" value="PRTase-like"/>
    <property type="match status" value="1"/>
</dbReference>
<feature type="domain" description="Phosphoribosyltransferase" evidence="1">
    <location>
        <begin position="11"/>
        <end position="172"/>
    </location>
</feature>
<gene>
    <name evidence="2" type="ORF">A2115_03760</name>
</gene>
<dbReference type="STRING" id="1802471.A2115_03760"/>
<dbReference type="InterPro" id="IPR000836">
    <property type="entry name" value="PRTase_dom"/>
</dbReference>
<reference evidence="2 3" key="1">
    <citation type="journal article" date="2016" name="Nat. Commun.">
        <title>Thousands of microbial genomes shed light on interconnected biogeochemical processes in an aquifer system.</title>
        <authorList>
            <person name="Anantharaman K."/>
            <person name="Brown C.T."/>
            <person name="Hug L.A."/>
            <person name="Sharon I."/>
            <person name="Castelle C.J."/>
            <person name="Probst A.J."/>
            <person name="Thomas B.C."/>
            <person name="Singh A."/>
            <person name="Wilkins M.J."/>
            <person name="Karaoz U."/>
            <person name="Brodie E.L."/>
            <person name="Williams K.H."/>
            <person name="Hubbard S.S."/>
            <person name="Banfield J.F."/>
        </authorList>
    </citation>
    <scope>NUCLEOTIDE SEQUENCE [LARGE SCALE GENOMIC DNA]</scope>
</reference>
<organism evidence="2 3">
    <name type="scientific">Candidatus Woesebacteria bacterium GWA1_41_8</name>
    <dbReference type="NCBI Taxonomy" id="1802471"/>
    <lineage>
        <taxon>Bacteria</taxon>
        <taxon>Candidatus Woeseibacteriota</taxon>
    </lineage>
</organism>
<dbReference type="Proteomes" id="UP000176198">
    <property type="component" value="Unassembled WGS sequence"/>
</dbReference>
<dbReference type="InterPro" id="IPR029057">
    <property type="entry name" value="PRTase-like"/>
</dbReference>
<name>A0A1F7WGM9_9BACT</name>
<evidence type="ECO:0000313" key="3">
    <source>
        <dbReference type="Proteomes" id="UP000176198"/>
    </source>
</evidence>
<evidence type="ECO:0000313" key="2">
    <source>
        <dbReference type="EMBL" id="OGM01950.1"/>
    </source>
</evidence>
<proteinExistence type="predicted"/>
<dbReference type="CDD" id="cd06223">
    <property type="entry name" value="PRTases_typeI"/>
    <property type="match status" value="1"/>
</dbReference>
<accession>A0A1F7WGM9</accession>
<protein>
    <recommendedName>
        <fullName evidence="1">Phosphoribosyltransferase domain-containing protein</fullName>
    </recommendedName>
</protein>
<dbReference type="SUPFAM" id="SSF53271">
    <property type="entry name" value="PRTase-like"/>
    <property type="match status" value="1"/>
</dbReference>
<evidence type="ECO:0000259" key="1">
    <source>
        <dbReference type="Pfam" id="PF00156"/>
    </source>
</evidence>
<dbReference type="AlphaFoldDB" id="A0A1F7WGM9"/>
<sequence>MFIDRVDAGVLLAKKLLKFRGKSAAVLGIPNGGVIVAKTISDKLNLKLGVVVTKKLSAPGQPELAIGAIGPEGVLILDKDVVNELGVEGDYLEREVKKKTDKVVQRLIKFGVKDRKFAKKTIILVDDGIATGSTCEVAVKYLRKKKVGRLILAVPVAPEDTVQRLSKLVDEMVVLYKPHSFSAVGQFYKEFDQVTDEEVERILKNKRTKD</sequence>
<dbReference type="EMBL" id="MGFJ01000035">
    <property type="protein sequence ID" value="OGM01950.1"/>
    <property type="molecule type" value="Genomic_DNA"/>
</dbReference>
<dbReference type="Gene3D" id="3.40.50.2020">
    <property type="match status" value="1"/>
</dbReference>
<comment type="caution">
    <text evidence="2">The sequence shown here is derived from an EMBL/GenBank/DDBJ whole genome shotgun (WGS) entry which is preliminary data.</text>
</comment>